<dbReference type="Pfam" id="PF06207">
    <property type="entry name" value="DUF1002"/>
    <property type="match status" value="1"/>
</dbReference>
<keyword evidence="4" id="KW-1185">Reference proteome</keyword>
<feature type="region of interest" description="Disordered" evidence="1">
    <location>
        <begin position="36"/>
        <end position="58"/>
    </location>
</feature>
<comment type="caution">
    <text evidence="3">The sequence shown here is derived from an EMBL/GenBank/DDBJ whole genome shotgun (WGS) entry which is preliminary data.</text>
</comment>
<dbReference type="RefSeq" id="WP_054736703.1">
    <property type="nucleotide sequence ID" value="NZ_AYZM01000036.1"/>
</dbReference>
<proteinExistence type="predicted"/>
<evidence type="ECO:0000256" key="2">
    <source>
        <dbReference type="SAM" id="SignalP"/>
    </source>
</evidence>
<name>A0A0R2FPM8_9LACO</name>
<feature type="signal peptide" evidence="2">
    <location>
        <begin position="1"/>
        <end position="28"/>
    </location>
</feature>
<accession>A0A0R2FPM8</accession>
<sequence length="350" mass="36216">MKTTVRTGLICGALLLLLGTGVPQLVHADTATADTTTTSTTANSDVNSDSSSDDSGSAVQTKALSKPYVAYGAGLASEDKDAVAKALGVQSNYQSLTVTGSDYATYINSAGTTDASMISSVSLAPADPGSGVKVNIAQYNGADNITQVTSQQYAMVATMAGVKDVIITVTADKAVSGESALTGVYKALAADGLTLNQQNTQAANSVLEATQPAINQNSSDKKYPGKLMSAVGDVSSDLAKKRQDDNQYATKAEIKQMLDEALAKQGIQSQTSTTVINQLVVALSAVQKAPVSSTSSYVDNAKQVANNLKNSVGDSMAKIKDFASSADTSGIMGFLNRIWQAIVNFFTNLF</sequence>
<dbReference type="EMBL" id="AYZM01000036">
    <property type="protein sequence ID" value="KRN26340.1"/>
    <property type="molecule type" value="Genomic_DNA"/>
</dbReference>
<evidence type="ECO:0000313" key="4">
    <source>
        <dbReference type="Proteomes" id="UP000051442"/>
    </source>
</evidence>
<organism evidence="3 4">
    <name type="scientific">Secundilactobacillus similis DSM 23365 = JCM 2765</name>
    <dbReference type="NCBI Taxonomy" id="1423804"/>
    <lineage>
        <taxon>Bacteria</taxon>
        <taxon>Bacillati</taxon>
        <taxon>Bacillota</taxon>
        <taxon>Bacilli</taxon>
        <taxon>Lactobacillales</taxon>
        <taxon>Lactobacillaceae</taxon>
        <taxon>Secundilactobacillus</taxon>
    </lineage>
</organism>
<evidence type="ECO:0008006" key="5">
    <source>
        <dbReference type="Google" id="ProtNLM"/>
    </source>
</evidence>
<dbReference type="PATRIC" id="fig|1423804.4.peg.2433"/>
<dbReference type="Proteomes" id="UP000051442">
    <property type="component" value="Unassembled WGS sequence"/>
</dbReference>
<protein>
    <recommendedName>
        <fullName evidence="5">DUF1002 domain-containing protein</fullName>
    </recommendedName>
</protein>
<feature type="chain" id="PRO_5006417072" description="DUF1002 domain-containing protein" evidence="2">
    <location>
        <begin position="29"/>
        <end position="350"/>
    </location>
</feature>
<dbReference type="STRING" id="1423804.FD14_GL002241"/>
<gene>
    <name evidence="3" type="ORF">FD14_GL002241</name>
</gene>
<dbReference type="OrthoDB" id="9810153at2"/>
<evidence type="ECO:0000313" key="3">
    <source>
        <dbReference type="EMBL" id="KRN26340.1"/>
    </source>
</evidence>
<evidence type="ECO:0000256" key="1">
    <source>
        <dbReference type="SAM" id="MobiDB-lite"/>
    </source>
</evidence>
<reference evidence="3 4" key="1">
    <citation type="journal article" date="2015" name="Genome Announc.">
        <title>Expanding the biotechnology potential of lactobacilli through comparative genomics of 213 strains and associated genera.</title>
        <authorList>
            <person name="Sun Z."/>
            <person name="Harris H.M."/>
            <person name="McCann A."/>
            <person name="Guo C."/>
            <person name="Argimon S."/>
            <person name="Zhang W."/>
            <person name="Yang X."/>
            <person name="Jeffery I.B."/>
            <person name="Cooney J.C."/>
            <person name="Kagawa T.F."/>
            <person name="Liu W."/>
            <person name="Song Y."/>
            <person name="Salvetti E."/>
            <person name="Wrobel A."/>
            <person name="Rasinkangas P."/>
            <person name="Parkhill J."/>
            <person name="Rea M.C."/>
            <person name="O'Sullivan O."/>
            <person name="Ritari J."/>
            <person name="Douillard F.P."/>
            <person name="Paul Ross R."/>
            <person name="Yang R."/>
            <person name="Briner A.E."/>
            <person name="Felis G.E."/>
            <person name="de Vos W.M."/>
            <person name="Barrangou R."/>
            <person name="Klaenhammer T.R."/>
            <person name="Caufield P.W."/>
            <person name="Cui Y."/>
            <person name="Zhang H."/>
            <person name="O'Toole P.W."/>
        </authorList>
    </citation>
    <scope>NUCLEOTIDE SEQUENCE [LARGE SCALE GENOMIC DNA]</scope>
    <source>
        <strain evidence="3 4">DSM 23365</strain>
    </source>
</reference>
<dbReference type="AlphaFoldDB" id="A0A0R2FPM8"/>
<keyword evidence="2" id="KW-0732">Signal</keyword>
<dbReference type="InterPro" id="IPR009343">
    <property type="entry name" value="DUF1002"/>
</dbReference>